<evidence type="ECO:0008006" key="2">
    <source>
        <dbReference type="Google" id="ProtNLM"/>
    </source>
</evidence>
<dbReference type="NCBIfam" id="TIGR00481">
    <property type="entry name" value="YbhB/YbcL family Raf kinase inhibitor-like protein"/>
    <property type="match status" value="1"/>
</dbReference>
<sequence length="205" mass="22560">MRARRPIYLCAALLAVGSVMELSAQTPSTFIVESPTMRTGEMMPRKYSPDGPNLSPPLTWRGLPAETRQIAVICQDHGAGNPPPWVHWIIYNIPGNATGLPEGIPFESTDPMPREITGATHGNNGWGLSMYRGPAPPRNSVHHYHFAVFALNTELDLPPGLTRNELLEAIDGHIIGEGHMMPIYERQPADQDTIPNNSIHGSWND</sequence>
<proteinExistence type="predicted"/>
<dbReference type="SUPFAM" id="SSF49777">
    <property type="entry name" value="PEBP-like"/>
    <property type="match status" value="1"/>
</dbReference>
<evidence type="ECO:0000313" key="1">
    <source>
        <dbReference type="EMBL" id="SVB21012.1"/>
    </source>
</evidence>
<dbReference type="InterPro" id="IPR008914">
    <property type="entry name" value="PEBP"/>
</dbReference>
<gene>
    <name evidence="1" type="ORF">METZ01_LOCUS173866</name>
</gene>
<dbReference type="PANTHER" id="PTHR30289">
    <property type="entry name" value="UNCHARACTERIZED PROTEIN YBCL-RELATED"/>
    <property type="match status" value="1"/>
</dbReference>
<name>A0A382C5F5_9ZZZZ</name>
<dbReference type="CDD" id="cd00865">
    <property type="entry name" value="PEBP_bact_arch"/>
    <property type="match status" value="1"/>
</dbReference>
<dbReference type="InterPro" id="IPR036610">
    <property type="entry name" value="PEBP-like_sf"/>
</dbReference>
<reference evidence="1" key="1">
    <citation type="submission" date="2018-05" db="EMBL/GenBank/DDBJ databases">
        <authorList>
            <person name="Lanie J.A."/>
            <person name="Ng W.-L."/>
            <person name="Kazmierczak K.M."/>
            <person name="Andrzejewski T.M."/>
            <person name="Davidsen T.M."/>
            <person name="Wayne K.J."/>
            <person name="Tettelin H."/>
            <person name="Glass J.I."/>
            <person name="Rusch D."/>
            <person name="Podicherti R."/>
            <person name="Tsui H.-C.T."/>
            <person name="Winkler M.E."/>
        </authorList>
    </citation>
    <scope>NUCLEOTIDE SEQUENCE</scope>
</reference>
<protein>
    <recommendedName>
        <fullName evidence="2">YbhB/YbcL family Raf kinase inhibitor-like protein</fullName>
    </recommendedName>
</protein>
<dbReference type="Gene3D" id="3.90.280.10">
    <property type="entry name" value="PEBP-like"/>
    <property type="match status" value="1"/>
</dbReference>
<dbReference type="AlphaFoldDB" id="A0A382C5F5"/>
<dbReference type="InterPro" id="IPR005247">
    <property type="entry name" value="YbhB_YbcL/LppC-like"/>
</dbReference>
<accession>A0A382C5F5</accession>
<dbReference type="Pfam" id="PF01161">
    <property type="entry name" value="PBP"/>
    <property type="match status" value="1"/>
</dbReference>
<dbReference type="PANTHER" id="PTHR30289:SF1">
    <property type="entry name" value="PEBP (PHOSPHATIDYLETHANOLAMINE-BINDING PROTEIN) FAMILY PROTEIN"/>
    <property type="match status" value="1"/>
</dbReference>
<organism evidence="1">
    <name type="scientific">marine metagenome</name>
    <dbReference type="NCBI Taxonomy" id="408172"/>
    <lineage>
        <taxon>unclassified sequences</taxon>
        <taxon>metagenomes</taxon>
        <taxon>ecological metagenomes</taxon>
    </lineage>
</organism>
<dbReference type="EMBL" id="UINC01032787">
    <property type="protein sequence ID" value="SVB21012.1"/>
    <property type="molecule type" value="Genomic_DNA"/>
</dbReference>